<sequence length="456" mass="50716">MEQANISSLVSLIAGAAGKIETYYTANPAKPYVPPLSDTEPHPLDNEIYPLDVRQAVQTLEGACAQLCATLVRPNYTILNRHLNIYQTAYLSVVLRAQVADVLLDEPAGLHISEISKRCKIEEKKLARILRTLCSQHIFREVSKDTFANNRLSMLLLSSDPLSSMGWHISDEPTNKSAVHLADTLLDPEWGFSDATERSPFNYALGTPDPMFRYFEGNDNPKAAEQGARFGKAMIGWNAACDSSAIVTGYPWDKLGQGTTVNDIGGGVGHISMQLCKRYKNLNLKLQDLPERIEQAEKDIWPKDCPEAIADGRIQFKPIDIFAEKPIAHCDIYLLKNVIHLMSDEVAIKVLSNVRSVMSPTSRVLVQDYIIQSPTQSGSDDEFTLKQADPPLLPNYGVGRIRQFYTDAIMMVLLNGRERTFDDFIQIGKSVGLDLVKIWDMGESSVVEFAPAVLEK</sequence>
<accession>A0A8H5LNY7</accession>
<evidence type="ECO:0000256" key="2">
    <source>
        <dbReference type="ARBA" id="ARBA00022679"/>
    </source>
</evidence>
<dbReference type="Pfam" id="PF00891">
    <property type="entry name" value="Methyltransf_2"/>
    <property type="match status" value="1"/>
</dbReference>
<comment type="caution">
    <text evidence="6">The sequence shown here is derived from an EMBL/GenBank/DDBJ whole genome shotgun (WGS) entry which is preliminary data.</text>
</comment>
<dbReference type="PANTHER" id="PTHR43712">
    <property type="entry name" value="PUTATIVE (AFU_ORTHOLOGUE AFUA_4G14580)-RELATED"/>
    <property type="match status" value="1"/>
</dbReference>
<dbReference type="GO" id="GO:0046983">
    <property type="term" value="F:protein dimerization activity"/>
    <property type="evidence" value="ECO:0007669"/>
    <property type="project" value="InterPro"/>
</dbReference>
<dbReference type="InterPro" id="IPR016461">
    <property type="entry name" value="COMT-like"/>
</dbReference>
<evidence type="ECO:0000259" key="5">
    <source>
        <dbReference type="Pfam" id="PF08100"/>
    </source>
</evidence>
<keyword evidence="3" id="KW-0949">S-adenosyl-L-methionine</keyword>
<dbReference type="GO" id="GO:0032259">
    <property type="term" value="P:methylation"/>
    <property type="evidence" value="ECO:0007669"/>
    <property type="project" value="UniProtKB-KW"/>
</dbReference>
<dbReference type="PANTHER" id="PTHR43712:SF2">
    <property type="entry name" value="O-METHYLTRANSFERASE CICE"/>
    <property type="match status" value="1"/>
</dbReference>
<keyword evidence="7" id="KW-1185">Reference proteome</keyword>
<evidence type="ECO:0000256" key="1">
    <source>
        <dbReference type="ARBA" id="ARBA00022603"/>
    </source>
</evidence>
<dbReference type="Gene3D" id="1.10.10.10">
    <property type="entry name" value="Winged helix-like DNA-binding domain superfamily/Winged helix DNA-binding domain"/>
    <property type="match status" value="1"/>
</dbReference>
<dbReference type="SUPFAM" id="SSF46785">
    <property type="entry name" value="Winged helix' DNA-binding domain"/>
    <property type="match status" value="1"/>
</dbReference>
<dbReference type="InterPro" id="IPR036390">
    <property type="entry name" value="WH_DNA-bd_sf"/>
</dbReference>
<dbReference type="AlphaFoldDB" id="A0A8H5LNY7"/>
<reference evidence="6 7" key="1">
    <citation type="journal article" date="2020" name="ISME J.">
        <title>Uncovering the hidden diversity of litter-decomposition mechanisms in mushroom-forming fungi.</title>
        <authorList>
            <person name="Floudas D."/>
            <person name="Bentzer J."/>
            <person name="Ahren D."/>
            <person name="Johansson T."/>
            <person name="Persson P."/>
            <person name="Tunlid A."/>
        </authorList>
    </citation>
    <scope>NUCLEOTIDE SEQUENCE [LARGE SCALE GENOMIC DNA]</scope>
    <source>
        <strain evidence="6 7">CBS 146.42</strain>
    </source>
</reference>
<keyword evidence="1" id="KW-0489">Methyltransferase</keyword>
<dbReference type="GO" id="GO:0008171">
    <property type="term" value="F:O-methyltransferase activity"/>
    <property type="evidence" value="ECO:0007669"/>
    <property type="project" value="InterPro"/>
</dbReference>
<organism evidence="6 7">
    <name type="scientific">Leucocoprinus leucothites</name>
    <dbReference type="NCBI Taxonomy" id="201217"/>
    <lineage>
        <taxon>Eukaryota</taxon>
        <taxon>Fungi</taxon>
        <taxon>Dikarya</taxon>
        <taxon>Basidiomycota</taxon>
        <taxon>Agaricomycotina</taxon>
        <taxon>Agaricomycetes</taxon>
        <taxon>Agaricomycetidae</taxon>
        <taxon>Agaricales</taxon>
        <taxon>Agaricineae</taxon>
        <taxon>Agaricaceae</taxon>
        <taxon>Leucocoprinus</taxon>
    </lineage>
</organism>
<evidence type="ECO:0008006" key="8">
    <source>
        <dbReference type="Google" id="ProtNLM"/>
    </source>
</evidence>
<dbReference type="InterPro" id="IPR029063">
    <property type="entry name" value="SAM-dependent_MTases_sf"/>
</dbReference>
<keyword evidence="2" id="KW-0808">Transferase</keyword>
<evidence type="ECO:0000256" key="3">
    <source>
        <dbReference type="ARBA" id="ARBA00022691"/>
    </source>
</evidence>
<dbReference type="Pfam" id="PF08100">
    <property type="entry name" value="Dimerisation"/>
    <property type="match status" value="1"/>
</dbReference>
<gene>
    <name evidence="6" type="ORF">D9756_000982</name>
</gene>
<evidence type="ECO:0000259" key="4">
    <source>
        <dbReference type="Pfam" id="PF00891"/>
    </source>
</evidence>
<dbReference type="Proteomes" id="UP000559027">
    <property type="component" value="Unassembled WGS sequence"/>
</dbReference>
<dbReference type="EMBL" id="JAACJO010000001">
    <property type="protein sequence ID" value="KAF5364059.1"/>
    <property type="molecule type" value="Genomic_DNA"/>
</dbReference>
<evidence type="ECO:0000313" key="6">
    <source>
        <dbReference type="EMBL" id="KAF5364059.1"/>
    </source>
</evidence>
<feature type="domain" description="O-methyltransferase dimerisation" evidence="5">
    <location>
        <begin position="86"/>
        <end position="159"/>
    </location>
</feature>
<dbReference type="InterPro" id="IPR036388">
    <property type="entry name" value="WH-like_DNA-bd_sf"/>
</dbReference>
<dbReference type="OrthoDB" id="1606438at2759"/>
<dbReference type="Gene3D" id="3.40.50.150">
    <property type="entry name" value="Vaccinia Virus protein VP39"/>
    <property type="match status" value="1"/>
</dbReference>
<dbReference type="InterPro" id="IPR012967">
    <property type="entry name" value="COMT_dimerisation"/>
</dbReference>
<protein>
    <recommendedName>
        <fullName evidence="8">O-methyltransferase domain-containing protein</fullName>
    </recommendedName>
</protein>
<dbReference type="PROSITE" id="PS51683">
    <property type="entry name" value="SAM_OMT_II"/>
    <property type="match status" value="1"/>
</dbReference>
<proteinExistence type="predicted"/>
<dbReference type="SUPFAM" id="SSF53335">
    <property type="entry name" value="S-adenosyl-L-methionine-dependent methyltransferases"/>
    <property type="match status" value="1"/>
</dbReference>
<name>A0A8H5LNY7_9AGAR</name>
<feature type="domain" description="O-methyltransferase C-terminal" evidence="4">
    <location>
        <begin position="199"/>
        <end position="432"/>
    </location>
</feature>
<evidence type="ECO:0000313" key="7">
    <source>
        <dbReference type="Proteomes" id="UP000559027"/>
    </source>
</evidence>
<dbReference type="InterPro" id="IPR001077">
    <property type="entry name" value="COMT_C"/>
</dbReference>